<dbReference type="KEGG" id="mgm:Mmc1_0716"/>
<evidence type="ECO:0000313" key="2">
    <source>
        <dbReference type="EMBL" id="ABK43237.1"/>
    </source>
</evidence>
<keyword evidence="1" id="KW-1133">Transmembrane helix</keyword>
<name>A0L5J4_MAGMM</name>
<dbReference type="EMBL" id="CP000471">
    <property type="protein sequence ID" value="ABK43237.1"/>
    <property type="molecule type" value="Genomic_DNA"/>
</dbReference>
<proteinExistence type="predicted"/>
<dbReference type="RefSeq" id="WP_011712397.1">
    <property type="nucleotide sequence ID" value="NC_008576.1"/>
</dbReference>
<keyword evidence="1" id="KW-0472">Membrane</keyword>
<accession>A0L5J4</accession>
<organism evidence="2 3">
    <name type="scientific">Magnetococcus marinus (strain ATCC BAA-1437 / JCM 17883 / MC-1)</name>
    <dbReference type="NCBI Taxonomy" id="156889"/>
    <lineage>
        <taxon>Bacteria</taxon>
        <taxon>Pseudomonadati</taxon>
        <taxon>Pseudomonadota</taxon>
        <taxon>Magnetococcia</taxon>
        <taxon>Magnetococcales</taxon>
        <taxon>Magnetococcaceae</taxon>
        <taxon>Magnetococcus</taxon>
    </lineage>
</organism>
<reference evidence="3" key="1">
    <citation type="journal article" date="2009" name="Appl. Environ. Microbiol.">
        <title>Complete genome sequence of the chemolithoautotrophic marine magnetotactic coccus strain MC-1.</title>
        <authorList>
            <person name="Schubbe S."/>
            <person name="Williams T.J."/>
            <person name="Xie G."/>
            <person name="Kiss H.E."/>
            <person name="Brettin T.S."/>
            <person name="Martinez D."/>
            <person name="Ross C.A."/>
            <person name="Schuler D."/>
            <person name="Cox B.L."/>
            <person name="Nealson K.H."/>
            <person name="Bazylinski D.A."/>
        </authorList>
    </citation>
    <scope>NUCLEOTIDE SEQUENCE [LARGE SCALE GENOMIC DNA]</scope>
    <source>
        <strain evidence="3">ATCC BAA-1437 / JCM 17883 / MC-1</strain>
    </source>
</reference>
<evidence type="ECO:0000256" key="1">
    <source>
        <dbReference type="SAM" id="Phobius"/>
    </source>
</evidence>
<sequence>MQTFAILATTLTLWFLLYKLILRPWYRRQRVIKNMGLCRPYTIPTLPAEFDRTIAVSSHSKADQIYSINLHALRCNCRRYTQYRGLFPAGDIHRLCRHQRRQLVELNLLDYYDELTRCIIQSGIRDRCYRAITIGNCQTILGYHPRNPFLRLYMHTFQEGDPAKGPFSGPCQKYVFNTAQESWIYGDLPPMEEEVIATITRFREQVQKAHKEHTAI</sequence>
<gene>
    <name evidence="2" type="ordered locus">Mmc1_0716</name>
</gene>
<dbReference type="AlphaFoldDB" id="A0L5J4"/>
<dbReference type="OrthoDB" id="5450617at2"/>
<evidence type="ECO:0000313" key="3">
    <source>
        <dbReference type="Proteomes" id="UP000002586"/>
    </source>
</evidence>
<keyword evidence="1" id="KW-0812">Transmembrane</keyword>
<dbReference type="Proteomes" id="UP000002586">
    <property type="component" value="Chromosome"/>
</dbReference>
<keyword evidence="3" id="KW-1185">Reference proteome</keyword>
<reference evidence="2 3" key="2">
    <citation type="journal article" date="2012" name="Int. J. Syst. Evol. Microbiol.">
        <title>Magnetococcus marinus gen. nov., sp. nov., a marine, magnetotactic bacterium that represents a novel lineage (Magnetococcaceae fam. nov.; Magnetococcales ord. nov.) at the base of the Alphaproteobacteria.</title>
        <authorList>
            <person name="Bazylinski D.A."/>
            <person name="Williams T.J."/>
            <person name="Lefevre C.T."/>
            <person name="Berg R.J."/>
            <person name="Zhang C.L."/>
            <person name="Bowser S.S."/>
            <person name="Dean A.J."/>
            <person name="Beveridge T.J."/>
        </authorList>
    </citation>
    <scope>NUCLEOTIDE SEQUENCE [LARGE SCALE GENOMIC DNA]</scope>
    <source>
        <strain evidence="3">ATCC BAA-1437 / JCM 17883 / MC-1</strain>
    </source>
</reference>
<protein>
    <submittedName>
        <fullName evidence="2">Uncharacterized protein</fullName>
    </submittedName>
</protein>
<dbReference type="HOGENOM" id="CLU_1276374_0_0_5"/>
<feature type="transmembrane region" description="Helical" evidence="1">
    <location>
        <begin position="6"/>
        <end position="26"/>
    </location>
</feature>